<name>A0A9N9HXR1_9GLOM</name>
<protein>
    <submittedName>
        <fullName evidence="1">9737_t:CDS:1</fullName>
    </submittedName>
</protein>
<feature type="non-terminal residue" evidence="1">
    <location>
        <position position="109"/>
    </location>
</feature>
<dbReference type="Proteomes" id="UP000789508">
    <property type="component" value="Unassembled WGS sequence"/>
</dbReference>
<reference evidence="1" key="1">
    <citation type="submission" date="2021-06" db="EMBL/GenBank/DDBJ databases">
        <authorList>
            <person name="Kallberg Y."/>
            <person name="Tangrot J."/>
            <person name="Rosling A."/>
        </authorList>
    </citation>
    <scope>NUCLEOTIDE SEQUENCE</scope>
    <source>
        <strain evidence="1">FL130A</strain>
    </source>
</reference>
<gene>
    <name evidence="1" type="ORF">ALEPTO_LOCUS11891</name>
</gene>
<comment type="caution">
    <text evidence="1">The sequence shown here is derived from an EMBL/GenBank/DDBJ whole genome shotgun (WGS) entry which is preliminary data.</text>
</comment>
<sequence length="109" mass="11996">TGCEELSTIKISLVPLPSDKPKIPTTDQMTPLSLSPNILNQEPVTSQMISPLLLPSNILTTNHISDEFNIDQTPLPLPPSLDLALFNERLEVHSSSIIFPNLITEHDSE</sequence>
<proteinExistence type="predicted"/>
<feature type="non-terminal residue" evidence="1">
    <location>
        <position position="1"/>
    </location>
</feature>
<evidence type="ECO:0000313" key="2">
    <source>
        <dbReference type="Proteomes" id="UP000789508"/>
    </source>
</evidence>
<accession>A0A9N9HXR1</accession>
<keyword evidence="2" id="KW-1185">Reference proteome</keyword>
<evidence type="ECO:0000313" key="1">
    <source>
        <dbReference type="EMBL" id="CAG8710549.1"/>
    </source>
</evidence>
<dbReference type="EMBL" id="CAJVPS010022361">
    <property type="protein sequence ID" value="CAG8710549.1"/>
    <property type="molecule type" value="Genomic_DNA"/>
</dbReference>
<dbReference type="AlphaFoldDB" id="A0A9N9HXR1"/>
<organism evidence="1 2">
    <name type="scientific">Ambispora leptoticha</name>
    <dbReference type="NCBI Taxonomy" id="144679"/>
    <lineage>
        <taxon>Eukaryota</taxon>
        <taxon>Fungi</taxon>
        <taxon>Fungi incertae sedis</taxon>
        <taxon>Mucoromycota</taxon>
        <taxon>Glomeromycotina</taxon>
        <taxon>Glomeromycetes</taxon>
        <taxon>Archaeosporales</taxon>
        <taxon>Ambisporaceae</taxon>
        <taxon>Ambispora</taxon>
    </lineage>
</organism>